<dbReference type="InterPro" id="IPR038279">
    <property type="entry name" value="Ndc10_dom2_sf"/>
</dbReference>
<dbReference type="Gene3D" id="1.10.443.20">
    <property type="entry name" value="Centromere DNA-binding protein complex CBF3 subunit, domain 2"/>
    <property type="match status" value="2"/>
</dbReference>
<protein>
    <submittedName>
        <fullName evidence="3">Uncharacterized protein</fullName>
    </submittedName>
</protein>
<evidence type="ECO:0000256" key="2">
    <source>
        <dbReference type="SAM" id="MobiDB-lite"/>
    </source>
</evidence>
<dbReference type="AlphaFoldDB" id="A0A2G5B332"/>
<name>A0A2G5B332_COERN</name>
<feature type="coiled-coil region" evidence="1">
    <location>
        <begin position="653"/>
        <end position="687"/>
    </location>
</feature>
<accession>A0A2G5B332</accession>
<proteinExistence type="predicted"/>
<dbReference type="Proteomes" id="UP000242474">
    <property type="component" value="Unassembled WGS sequence"/>
</dbReference>
<keyword evidence="4" id="KW-1185">Reference proteome</keyword>
<organism evidence="3 4">
    <name type="scientific">Coemansia reversa (strain ATCC 12441 / NRRL 1564)</name>
    <dbReference type="NCBI Taxonomy" id="763665"/>
    <lineage>
        <taxon>Eukaryota</taxon>
        <taxon>Fungi</taxon>
        <taxon>Fungi incertae sedis</taxon>
        <taxon>Zoopagomycota</taxon>
        <taxon>Kickxellomycotina</taxon>
        <taxon>Kickxellomycetes</taxon>
        <taxon>Kickxellales</taxon>
        <taxon>Kickxellaceae</taxon>
        <taxon>Coemansia</taxon>
    </lineage>
</organism>
<reference evidence="3 4" key="1">
    <citation type="journal article" date="2015" name="Genome Biol. Evol.">
        <title>Phylogenomic analyses indicate that early fungi evolved digesting cell walls of algal ancestors of land plants.</title>
        <authorList>
            <person name="Chang Y."/>
            <person name="Wang S."/>
            <person name="Sekimoto S."/>
            <person name="Aerts A.L."/>
            <person name="Choi C."/>
            <person name="Clum A."/>
            <person name="LaButti K.M."/>
            <person name="Lindquist E.A."/>
            <person name="Yee Ngan C."/>
            <person name="Ohm R.A."/>
            <person name="Salamov A.A."/>
            <person name="Grigoriev I.V."/>
            <person name="Spatafora J.W."/>
            <person name="Berbee M.L."/>
        </authorList>
    </citation>
    <scope>NUCLEOTIDE SEQUENCE [LARGE SCALE GENOMIC DNA]</scope>
    <source>
        <strain evidence="3 4">NRRL 1564</strain>
    </source>
</reference>
<evidence type="ECO:0000256" key="1">
    <source>
        <dbReference type="SAM" id="Coils"/>
    </source>
</evidence>
<evidence type="ECO:0000313" key="3">
    <source>
        <dbReference type="EMBL" id="PIA13406.1"/>
    </source>
</evidence>
<dbReference type="OrthoDB" id="5584977at2759"/>
<dbReference type="GO" id="GO:0003677">
    <property type="term" value="F:DNA binding"/>
    <property type="evidence" value="ECO:0007669"/>
    <property type="project" value="InterPro"/>
</dbReference>
<evidence type="ECO:0000313" key="4">
    <source>
        <dbReference type="Proteomes" id="UP000242474"/>
    </source>
</evidence>
<feature type="region of interest" description="Disordered" evidence="2">
    <location>
        <begin position="486"/>
        <end position="565"/>
    </location>
</feature>
<feature type="region of interest" description="Disordered" evidence="2">
    <location>
        <begin position="582"/>
        <end position="653"/>
    </location>
</feature>
<dbReference type="EMBL" id="KZ303538">
    <property type="protein sequence ID" value="PIA13406.1"/>
    <property type="molecule type" value="Genomic_DNA"/>
</dbReference>
<keyword evidence="1" id="KW-0175">Coiled coil</keyword>
<feature type="region of interest" description="Disordered" evidence="2">
    <location>
        <begin position="354"/>
        <end position="398"/>
    </location>
</feature>
<feature type="compositionally biased region" description="Polar residues" evidence="2">
    <location>
        <begin position="505"/>
        <end position="520"/>
    </location>
</feature>
<gene>
    <name evidence="3" type="ORF">COEREDRAFT_83519</name>
</gene>
<feature type="compositionally biased region" description="Polar residues" evidence="2">
    <location>
        <begin position="551"/>
        <end position="565"/>
    </location>
</feature>
<feature type="compositionally biased region" description="Basic and acidic residues" evidence="2">
    <location>
        <begin position="610"/>
        <end position="628"/>
    </location>
</feature>
<sequence>MSTWAETVHVTGLKLGDIYFASSTMAPRLPSSVMRISLVTSPAPSPHTRPSGGTSSLSAGRHLFSIIRARSPLCCPWNAVGVMLFHHWHVANLQPPTFADGSWQSTPLLPIHARDTAALTSAAAGSGGPKDLIFSAATEVERLPFEEQLGLVRDLLPSYKLPLERVIRLQSLDRIRQLASPRSGSGSEPGDPRMVQGRRSLMNYELAPLVDISSPERLEQLLVPNSGYYESYHCIQRHKVIPSDSLQQMIFPWATTMLSTMPGNASIDERRNISRFLDFLLDLRIVLLQDIAILKCCSDCLPPRFTVTSILGNSIFNTHEFVQYCEIMQRDAADEIRILQYDLDMAMRYESNSEVGEPLSGGTNNRNRSHYSTVSSTTNHGRPPLGLNSPIPPQDSSAMVVGSPDDETFSPIISPTPPPAGIQEISTRNATLFMDIPPNSAGSRTKHAPLSAMSQHSMSHSMPNRSREGWSDGYFDRDGRVIGGLNSAIPVPAEPMPTKMRHTRTSATPPVGASTTNTHPSRLHSKMSPRSYWRSTQTHHAVNSPIRLSDSPGNSNAGISGERSGQFTLPSFAQFAQPIRSSAPLGHVGSPVSGKVSPESQHKHQGTGNHSRELEPNAPPRDPRRCGDSTEDAIGSGLATGRDEPSSGDTDQLGFLRRENASLKERMQKLELTVAEKQEQIQSWMSRMEKQIMRNGDQSM</sequence>
<feature type="compositionally biased region" description="Polar residues" evidence="2">
    <location>
        <begin position="361"/>
        <end position="380"/>
    </location>
</feature>